<dbReference type="EMBL" id="JAVFCB010000003">
    <property type="protein sequence ID" value="MDQ4213572.1"/>
    <property type="molecule type" value="Genomic_DNA"/>
</dbReference>
<evidence type="ECO:0000256" key="6">
    <source>
        <dbReference type="ARBA" id="ARBA00023136"/>
    </source>
</evidence>
<accession>A0ABU0XEM9</accession>
<evidence type="ECO:0000256" key="4">
    <source>
        <dbReference type="ARBA" id="ARBA00022692"/>
    </source>
</evidence>
<feature type="transmembrane region" description="Helical" evidence="7">
    <location>
        <begin position="200"/>
        <end position="225"/>
    </location>
</feature>
<dbReference type="InterPro" id="IPR000515">
    <property type="entry name" value="MetI-like"/>
</dbReference>
<comment type="subcellular location">
    <subcellularLocation>
        <location evidence="1 7">Cell membrane</location>
        <topology evidence="1 7">Multi-pass membrane protein</topology>
    </subcellularLocation>
</comment>
<feature type="transmembrane region" description="Helical" evidence="7">
    <location>
        <begin position="33"/>
        <end position="53"/>
    </location>
</feature>
<evidence type="ECO:0000256" key="2">
    <source>
        <dbReference type="ARBA" id="ARBA00022448"/>
    </source>
</evidence>
<proteinExistence type="inferred from homology"/>
<feature type="transmembrane region" description="Helical" evidence="7">
    <location>
        <begin position="245"/>
        <end position="266"/>
    </location>
</feature>
<evidence type="ECO:0000256" key="1">
    <source>
        <dbReference type="ARBA" id="ARBA00004651"/>
    </source>
</evidence>
<dbReference type="PANTHER" id="PTHR30151:SF20">
    <property type="entry name" value="ABC TRANSPORTER PERMEASE PROTEIN HI_0355-RELATED"/>
    <property type="match status" value="1"/>
</dbReference>
<keyword evidence="5 7" id="KW-1133">Transmembrane helix</keyword>
<dbReference type="SUPFAM" id="SSF161098">
    <property type="entry name" value="MetI-like"/>
    <property type="match status" value="1"/>
</dbReference>
<name>A0ABU0XEM9_9MICO</name>
<dbReference type="PANTHER" id="PTHR30151">
    <property type="entry name" value="ALKANE SULFONATE ABC TRANSPORTER-RELATED, MEMBRANE SUBUNIT"/>
    <property type="match status" value="1"/>
</dbReference>
<keyword evidence="2 7" id="KW-0813">Transport</keyword>
<dbReference type="InterPro" id="IPR035906">
    <property type="entry name" value="MetI-like_sf"/>
</dbReference>
<dbReference type="RefSeq" id="WP_308488515.1">
    <property type="nucleotide sequence ID" value="NZ_JAVFCB010000003.1"/>
</dbReference>
<keyword evidence="6 7" id="KW-0472">Membrane</keyword>
<feature type="transmembrane region" description="Helical" evidence="7">
    <location>
        <begin position="148"/>
        <end position="167"/>
    </location>
</feature>
<organism evidence="9 10">
    <name type="scientific">Microbacterium capsulatum</name>
    <dbReference type="NCBI Taxonomy" id="3041921"/>
    <lineage>
        <taxon>Bacteria</taxon>
        <taxon>Bacillati</taxon>
        <taxon>Actinomycetota</taxon>
        <taxon>Actinomycetes</taxon>
        <taxon>Micrococcales</taxon>
        <taxon>Microbacteriaceae</taxon>
        <taxon>Microbacterium</taxon>
    </lineage>
</organism>
<dbReference type="Gene3D" id="1.10.3720.10">
    <property type="entry name" value="MetI-like"/>
    <property type="match status" value="1"/>
</dbReference>
<sequence length="282" mass="30027">MSEMAVRDTTATLAAAQVRSGARARRIPSWLRWGAWLPTVVTFLIAALLWQIVAWTNPYVLPTLDAIAGSLGQDAGMYGSNFLTTLLEVVVGAAIGIVAGFALAVVMAEFALIERAVMPLVIIVMVTPIVAIAPALVVAFGFGMIPKFIVTALVVFFPMLVNSLAGLRDVDKRALDVFKTLHASRWEIFRELRFPGSMPYVFAGLRIALPLAVVGAAVAEFVAAGQQAGLGSLVTTSAAQANLPVTWASITLLCVLGVLLIVLLAVARKRVLWWSDGEVTAK</sequence>
<evidence type="ECO:0000313" key="9">
    <source>
        <dbReference type="EMBL" id="MDQ4213572.1"/>
    </source>
</evidence>
<keyword evidence="3" id="KW-1003">Cell membrane</keyword>
<dbReference type="PROSITE" id="PS50928">
    <property type="entry name" value="ABC_TM1"/>
    <property type="match status" value="1"/>
</dbReference>
<dbReference type="CDD" id="cd06261">
    <property type="entry name" value="TM_PBP2"/>
    <property type="match status" value="1"/>
</dbReference>
<comment type="caution">
    <text evidence="9">The sequence shown here is derived from an EMBL/GenBank/DDBJ whole genome shotgun (WGS) entry which is preliminary data.</text>
</comment>
<evidence type="ECO:0000256" key="5">
    <source>
        <dbReference type="ARBA" id="ARBA00022989"/>
    </source>
</evidence>
<reference evidence="9 10" key="1">
    <citation type="submission" date="2023-08" db="EMBL/GenBank/DDBJ databases">
        <title>Microbacterium sp. nov., isolated from a waste landfill.</title>
        <authorList>
            <person name="Wen W."/>
        </authorList>
    </citation>
    <scope>NUCLEOTIDE SEQUENCE [LARGE SCALE GENOMIC DNA]</scope>
    <source>
        <strain evidence="9 10">ASV81</strain>
    </source>
</reference>
<gene>
    <name evidence="9" type="ORF">RBR11_06550</name>
</gene>
<feature type="transmembrane region" description="Helical" evidence="7">
    <location>
        <begin position="120"/>
        <end position="142"/>
    </location>
</feature>
<protein>
    <submittedName>
        <fullName evidence="9">ABC transporter permease</fullName>
    </submittedName>
</protein>
<evidence type="ECO:0000256" key="7">
    <source>
        <dbReference type="RuleBase" id="RU363032"/>
    </source>
</evidence>
<feature type="transmembrane region" description="Helical" evidence="7">
    <location>
        <begin position="89"/>
        <end position="113"/>
    </location>
</feature>
<dbReference type="Proteomes" id="UP001230289">
    <property type="component" value="Unassembled WGS sequence"/>
</dbReference>
<dbReference type="Pfam" id="PF00528">
    <property type="entry name" value="BPD_transp_1"/>
    <property type="match status" value="1"/>
</dbReference>
<evidence type="ECO:0000259" key="8">
    <source>
        <dbReference type="PROSITE" id="PS50928"/>
    </source>
</evidence>
<evidence type="ECO:0000313" key="10">
    <source>
        <dbReference type="Proteomes" id="UP001230289"/>
    </source>
</evidence>
<keyword evidence="4 7" id="KW-0812">Transmembrane</keyword>
<keyword evidence="10" id="KW-1185">Reference proteome</keyword>
<evidence type="ECO:0000256" key="3">
    <source>
        <dbReference type="ARBA" id="ARBA00022475"/>
    </source>
</evidence>
<comment type="similarity">
    <text evidence="7">Belongs to the binding-protein-dependent transport system permease family.</text>
</comment>
<feature type="domain" description="ABC transmembrane type-1" evidence="8">
    <location>
        <begin position="82"/>
        <end position="268"/>
    </location>
</feature>